<gene>
    <name evidence="1" type="ORF">SVUK_LOCUS17361</name>
</gene>
<dbReference type="EMBL" id="UYYB01117292">
    <property type="protein sequence ID" value="VDM82363.1"/>
    <property type="molecule type" value="Genomic_DNA"/>
</dbReference>
<dbReference type="OrthoDB" id="5838129at2759"/>
<proteinExistence type="predicted"/>
<keyword evidence="2" id="KW-1185">Reference proteome</keyword>
<evidence type="ECO:0008006" key="3">
    <source>
        <dbReference type="Google" id="ProtNLM"/>
    </source>
</evidence>
<reference evidence="1 2" key="1">
    <citation type="submission" date="2018-11" db="EMBL/GenBank/DDBJ databases">
        <authorList>
            <consortium name="Pathogen Informatics"/>
        </authorList>
    </citation>
    <scope>NUCLEOTIDE SEQUENCE [LARGE SCALE GENOMIC DNA]</scope>
</reference>
<evidence type="ECO:0000313" key="2">
    <source>
        <dbReference type="Proteomes" id="UP000270094"/>
    </source>
</evidence>
<dbReference type="Proteomes" id="UP000270094">
    <property type="component" value="Unassembled WGS sequence"/>
</dbReference>
<accession>A0A3P7JNB4</accession>
<organism evidence="1 2">
    <name type="scientific">Strongylus vulgaris</name>
    <name type="common">Blood worm</name>
    <dbReference type="NCBI Taxonomy" id="40348"/>
    <lineage>
        <taxon>Eukaryota</taxon>
        <taxon>Metazoa</taxon>
        <taxon>Ecdysozoa</taxon>
        <taxon>Nematoda</taxon>
        <taxon>Chromadorea</taxon>
        <taxon>Rhabditida</taxon>
        <taxon>Rhabditina</taxon>
        <taxon>Rhabditomorpha</taxon>
        <taxon>Strongyloidea</taxon>
        <taxon>Strongylidae</taxon>
        <taxon>Strongylus</taxon>
    </lineage>
</organism>
<sequence length="65" mass="7096">MGGSKGDTVWPKLFTAALVVHQISGLERGGIQVDGRFLSNLHFVEDIVLSKNITEAEMGLKEVKK</sequence>
<evidence type="ECO:0000313" key="1">
    <source>
        <dbReference type="EMBL" id="VDM82363.1"/>
    </source>
</evidence>
<protein>
    <recommendedName>
        <fullName evidence="3">Reverse transcriptase domain-containing protein</fullName>
    </recommendedName>
</protein>
<name>A0A3P7JNB4_STRVU</name>
<dbReference type="AlphaFoldDB" id="A0A3P7JNB4"/>